<dbReference type="HOGENOM" id="CLU_1118748_0_0_7"/>
<reference evidence="1 2" key="1">
    <citation type="journal article" date="2011" name="J. Bacteriol.">
        <title>Complete genome sequence and updated annotation of Desulfovibrio alaskensis G20.</title>
        <authorList>
            <person name="Hauser L.J."/>
            <person name="Land M.L."/>
            <person name="Brown S.D."/>
            <person name="Larimer F."/>
            <person name="Keller K.L."/>
            <person name="Rapp-Giles B.J."/>
            <person name="Price M.N."/>
            <person name="Lin M."/>
            <person name="Bruce D.C."/>
            <person name="Detter J.C."/>
            <person name="Tapia R."/>
            <person name="Han C.S."/>
            <person name="Goodwin L.A."/>
            <person name="Cheng J.F."/>
            <person name="Pitluck S."/>
            <person name="Copeland A."/>
            <person name="Lucas S."/>
            <person name="Nolan M."/>
            <person name="Lapidus A.L."/>
            <person name="Palumbo A.V."/>
            <person name="Wall J.D."/>
        </authorList>
    </citation>
    <scope>NUCLEOTIDE SEQUENCE [LARGE SCALE GENOMIC DNA]</scope>
    <source>
        <strain evidence="2">ATCC BAA 1058 / DSM 17464 / G20</strain>
    </source>
</reference>
<gene>
    <name evidence="1" type="ordered locus">Dde_2681</name>
</gene>
<dbReference type="EMBL" id="CP000112">
    <property type="protein sequence ID" value="ABB39477.1"/>
    <property type="molecule type" value="Genomic_DNA"/>
</dbReference>
<evidence type="ECO:0000313" key="1">
    <source>
        <dbReference type="EMBL" id="ABB39477.1"/>
    </source>
</evidence>
<accession>Q30XW9</accession>
<dbReference type="RefSeq" id="WP_011368508.1">
    <property type="nucleotide sequence ID" value="NC_007519.1"/>
</dbReference>
<dbReference type="KEGG" id="dde:Dde_2681"/>
<protein>
    <submittedName>
        <fullName evidence="1">Uncharacterized protein</fullName>
    </submittedName>
</protein>
<organism evidence="1 2">
    <name type="scientific">Oleidesulfovibrio alaskensis (strain ATCC BAA-1058 / DSM 17464 / G20)</name>
    <name type="common">Desulfovibrio alaskensis</name>
    <dbReference type="NCBI Taxonomy" id="207559"/>
    <lineage>
        <taxon>Bacteria</taxon>
        <taxon>Pseudomonadati</taxon>
        <taxon>Thermodesulfobacteriota</taxon>
        <taxon>Desulfovibrionia</taxon>
        <taxon>Desulfovibrionales</taxon>
        <taxon>Desulfovibrionaceae</taxon>
        <taxon>Oleidesulfovibrio</taxon>
    </lineage>
</organism>
<keyword evidence="2" id="KW-1185">Reference proteome</keyword>
<sequence length="248" mass="28975">MHEHREIDILEMPLEGVAAYWLALKKLAGGRRSMKALYSEAEHTPEPFVRHLLEICSGSMSESRIRLLATAREETVLSELERRYDLMRIALMDIAQGENPRKSMAKMAARFPRCPLTEQRALSLAHELLKLMSEREAVQDRYFDVSHRQQDDKLMVTLLFYVLLARQQGKDACQPYLPVITSTYFVDGLALVIDGMDAPFVRKWLREHKMVLLRDVQDKMRMSTELCLGIRDRLDYEDVFRIARSWMR</sequence>
<dbReference type="Proteomes" id="UP000002710">
    <property type="component" value="Chromosome"/>
</dbReference>
<name>Q30XW9_OLEA2</name>
<dbReference type="STRING" id="207559.Dde_2681"/>
<dbReference type="eggNOG" id="ENOG5033V5Y">
    <property type="taxonomic scope" value="Bacteria"/>
</dbReference>
<dbReference type="AlphaFoldDB" id="Q30XW9"/>
<proteinExistence type="predicted"/>
<evidence type="ECO:0000313" key="2">
    <source>
        <dbReference type="Proteomes" id="UP000002710"/>
    </source>
</evidence>